<evidence type="ECO:0000256" key="4">
    <source>
        <dbReference type="ARBA" id="ARBA00023235"/>
    </source>
</evidence>
<reference evidence="7 8" key="1">
    <citation type="submission" date="2021-01" db="EMBL/GenBank/DDBJ databases">
        <title>Aequorivita sp. strain KX20305, a bacterium isolated from the sediment collected at a cold seep field in South China Sea.</title>
        <authorList>
            <person name="Zhang H."/>
            <person name="Li C."/>
        </authorList>
    </citation>
    <scope>NUCLEOTIDE SEQUENCE [LARGE SCALE GENOMIC DNA]</scope>
    <source>
        <strain evidence="7 8">KX20305</strain>
    </source>
</reference>
<gene>
    <name evidence="7" type="ORF">JK629_11280</name>
</gene>
<dbReference type="NCBIfam" id="TIGR00543">
    <property type="entry name" value="isochor_syn"/>
    <property type="match status" value="1"/>
</dbReference>
<dbReference type="InterPro" id="IPR004561">
    <property type="entry name" value="IsoChor_synthase"/>
</dbReference>
<sequence length="355" mass="40033">MDFHLLTEKISKQLNHNLPFVVYSLPQEDEVSVLLQKNQELFTLTEMTQNGFVFSPFEYIGNALFIPENASEKISAELAKTEVELTKLAIAENSAGQKEYTETVRKTIENIKRRKANKIVLSRFREFQLNNFSVELLLNRLFSTYPTAFRYIWYHPQTGMWCGATPEILVQVKKDSFKTMALAGTQPFTNKVPVVWGPKELDEQQLVTDAITNSLQRVTSVLKVSNPHTHRAGSLLHLRTDITGILKNGKATLTTIAAALHPTPAVCGTPQKFAKEFIKENEGYDREFYTGFLGPIQENGATASLMVNLRCMKIVNNTARIFVGGGITIGSQPSDEWQETQNKMQTMLQVLQPML</sequence>
<dbReference type="EC" id="5.4.4.2" evidence="3"/>
<evidence type="ECO:0000256" key="3">
    <source>
        <dbReference type="ARBA" id="ARBA00012824"/>
    </source>
</evidence>
<dbReference type="PANTHER" id="PTHR42839">
    <property type="entry name" value="ISOCHORISMATE SYNTHASE ENTC"/>
    <property type="match status" value="1"/>
</dbReference>
<evidence type="ECO:0000256" key="5">
    <source>
        <dbReference type="ARBA" id="ARBA00041564"/>
    </source>
</evidence>
<evidence type="ECO:0000313" key="7">
    <source>
        <dbReference type="EMBL" id="QQX75910.1"/>
    </source>
</evidence>
<comment type="catalytic activity">
    <reaction evidence="1">
        <text>chorismate = isochorismate</text>
        <dbReference type="Rhea" id="RHEA:18985"/>
        <dbReference type="ChEBI" id="CHEBI:29748"/>
        <dbReference type="ChEBI" id="CHEBI:29780"/>
        <dbReference type="EC" id="5.4.4.2"/>
    </reaction>
</comment>
<dbReference type="EMBL" id="CP068439">
    <property type="protein sequence ID" value="QQX75910.1"/>
    <property type="molecule type" value="Genomic_DNA"/>
</dbReference>
<dbReference type="InterPro" id="IPR005801">
    <property type="entry name" value="ADC_synthase"/>
</dbReference>
<dbReference type="Gene3D" id="3.60.120.10">
    <property type="entry name" value="Anthranilate synthase"/>
    <property type="match status" value="1"/>
</dbReference>
<organism evidence="7 8">
    <name type="scientific">Aequorivita iocasae</name>
    <dbReference type="NCBI Taxonomy" id="2803865"/>
    <lineage>
        <taxon>Bacteria</taxon>
        <taxon>Pseudomonadati</taxon>
        <taxon>Bacteroidota</taxon>
        <taxon>Flavobacteriia</taxon>
        <taxon>Flavobacteriales</taxon>
        <taxon>Flavobacteriaceae</taxon>
        <taxon>Aequorivita</taxon>
    </lineage>
</organism>
<dbReference type="Pfam" id="PF00425">
    <property type="entry name" value="Chorismate_bind"/>
    <property type="match status" value="1"/>
</dbReference>
<evidence type="ECO:0000259" key="6">
    <source>
        <dbReference type="Pfam" id="PF00425"/>
    </source>
</evidence>
<accession>A0ABX7DQ04</accession>
<evidence type="ECO:0000313" key="8">
    <source>
        <dbReference type="Proteomes" id="UP000629420"/>
    </source>
</evidence>
<feature type="domain" description="Chorismate-utilising enzyme C-terminal" evidence="6">
    <location>
        <begin position="97"/>
        <end position="343"/>
    </location>
</feature>
<dbReference type="PANTHER" id="PTHR42839:SF2">
    <property type="entry name" value="ISOCHORISMATE SYNTHASE ENTC"/>
    <property type="match status" value="1"/>
</dbReference>
<protein>
    <recommendedName>
        <fullName evidence="3">isochorismate synthase</fullName>
        <ecNumber evidence="3">5.4.4.2</ecNumber>
    </recommendedName>
    <alternativeName>
        <fullName evidence="5">Isochorismate mutase</fullName>
    </alternativeName>
</protein>
<comment type="similarity">
    <text evidence="2">Belongs to the isochorismate synthase family.</text>
</comment>
<dbReference type="RefSeq" id="WP_202335722.1">
    <property type="nucleotide sequence ID" value="NZ_CP068439.1"/>
</dbReference>
<dbReference type="InterPro" id="IPR015890">
    <property type="entry name" value="Chorismate_C"/>
</dbReference>
<dbReference type="SUPFAM" id="SSF56322">
    <property type="entry name" value="ADC synthase"/>
    <property type="match status" value="1"/>
</dbReference>
<proteinExistence type="inferred from homology"/>
<dbReference type="GO" id="GO:0008909">
    <property type="term" value="F:isochorismate synthase activity"/>
    <property type="evidence" value="ECO:0007669"/>
    <property type="project" value="UniProtKB-EC"/>
</dbReference>
<evidence type="ECO:0000256" key="1">
    <source>
        <dbReference type="ARBA" id="ARBA00000799"/>
    </source>
</evidence>
<evidence type="ECO:0000256" key="2">
    <source>
        <dbReference type="ARBA" id="ARBA00005297"/>
    </source>
</evidence>
<keyword evidence="8" id="KW-1185">Reference proteome</keyword>
<name>A0ABX7DQ04_9FLAO</name>
<keyword evidence="4 7" id="KW-0413">Isomerase</keyword>
<dbReference type="Proteomes" id="UP000629420">
    <property type="component" value="Chromosome"/>
</dbReference>